<feature type="chain" id="PRO_5032520567" evidence="1">
    <location>
        <begin position="20"/>
        <end position="128"/>
    </location>
</feature>
<dbReference type="AlphaFoldDB" id="A0A814JM55"/>
<proteinExistence type="predicted"/>
<organism evidence="2 3">
    <name type="scientific">Brachionus calyciflorus</name>
    <dbReference type="NCBI Taxonomy" id="104777"/>
    <lineage>
        <taxon>Eukaryota</taxon>
        <taxon>Metazoa</taxon>
        <taxon>Spiralia</taxon>
        <taxon>Gnathifera</taxon>
        <taxon>Rotifera</taxon>
        <taxon>Eurotatoria</taxon>
        <taxon>Monogononta</taxon>
        <taxon>Pseudotrocha</taxon>
        <taxon>Ploima</taxon>
        <taxon>Brachionidae</taxon>
        <taxon>Brachionus</taxon>
    </lineage>
</organism>
<evidence type="ECO:0000313" key="2">
    <source>
        <dbReference type="EMBL" id="CAF1039019.1"/>
    </source>
</evidence>
<sequence>MLKAKFFILFVTIFSITEALSVTNSKYWLLSCNLSGCSFAFSTCMTCLGESGCKTCITLSKPDCSTCADDIFKKEYMVPIFGKEYLVCDPSDPIQSKVCHIYCRGQFAQIGQCERLDDYLVCKCSSKS</sequence>
<dbReference type="OrthoDB" id="10113635at2759"/>
<evidence type="ECO:0000313" key="3">
    <source>
        <dbReference type="Proteomes" id="UP000663879"/>
    </source>
</evidence>
<feature type="signal peptide" evidence="1">
    <location>
        <begin position="1"/>
        <end position="19"/>
    </location>
</feature>
<name>A0A814JM55_9BILA</name>
<accession>A0A814JM55</accession>
<keyword evidence="1" id="KW-0732">Signal</keyword>
<keyword evidence="3" id="KW-1185">Reference proteome</keyword>
<protein>
    <submittedName>
        <fullName evidence="2">Uncharacterized protein</fullName>
    </submittedName>
</protein>
<reference evidence="2" key="1">
    <citation type="submission" date="2021-02" db="EMBL/GenBank/DDBJ databases">
        <authorList>
            <person name="Nowell W R."/>
        </authorList>
    </citation>
    <scope>NUCLEOTIDE SEQUENCE</scope>
    <source>
        <strain evidence="2">Ploen Becks lab</strain>
    </source>
</reference>
<comment type="caution">
    <text evidence="2">The sequence shown here is derived from an EMBL/GenBank/DDBJ whole genome shotgun (WGS) entry which is preliminary data.</text>
</comment>
<dbReference type="Proteomes" id="UP000663879">
    <property type="component" value="Unassembled WGS sequence"/>
</dbReference>
<evidence type="ECO:0000256" key="1">
    <source>
        <dbReference type="SAM" id="SignalP"/>
    </source>
</evidence>
<gene>
    <name evidence="2" type="ORF">OXX778_LOCUS18254</name>
</gene>
<dbReference type="EMBL" id="CAJNOC010004972">
    <property type="protein sequence ID" value="CAF1039019.1"/>
    <property type="molecule type" value="Genomic_DNA"/>
</dbReference>